<protein>
    <submittedName>
        <fullName evidence="1">Uncharacterized protein</fullName>
    </submittedName>
</protein>
<keyword evidence="2" id="KW-1185">Reference proteome</keyword>
<accession>A0ABS8VPK9</accession>
<dbReference type="Proteomes" id="UP000823775">
    <property type="component" value="Unassembled WGS sequence"/>
</dbReference>
<evidence type="ECO:0000313" key="2">
    <source>
        <dbReference type="Proteomes" id="UP000823775"/>
    </source>
</evidence>
<evidence type="ECO:0000313" key="1">
    <source>
        <dbReference type="EMBL" id="MCE0481508.1"/>
    </source>
</evidence>
<sequence length="98" mass="11413">MPKVRSRQVDEVPLPWSSKCPIMSHLLLKCTERLTSRQVVDDPSPWSSKAKIFKPLYLRVTKETTDRWVVTARRQPSEEQRDQIADFKDGILRDGFDA</sequence>
<proteinExistence type="predicted"/>
<comment type="caution">
    <text evidence="1">The sequence shown here is derived from an EMBL/GenBank/DDBJ whole genome shotgun (WGS) entry which is preliminary data.</text>
</comment>
<dbReference type="EMBL" id="JACEIK010005436">
    <property type="protein sequence ID" value="MCE0481508.1"/>
    <property type="molecule type" value="Genomic_DNA"/>
</dbReference>
<gene>
    <name evidence="1" type="ORF">HAX54_039309</name>
</gene>
<organism evidence="1 2">
    <name type="scientific">Datura stramonium</name>
    <name type="common">Jimsonweed</name>
    <name type="synonym">Common thornapple</name>
    <dbReference type="NCBI Taxonomy" id="4076"/>
    <lineage>
        <taxon>Eukaryota</taxon>
        <taxon>Viridiplantae</taxon>
        <taxon>Streptophyta</taxon>
        <taxon>Embryophyta</taxon>
        <taxon>Tracheophyta</taxon>
        <taxon>Spermatophyta</taxon>
        <taxon>Magnoliopsida</taxon>
        <taxon>eudicotyledons</taxon>
        <taxon>Gunneridae</taxon>
        <taxon>Pentapetalae</taxon>
        <taxon>asterids</taxon>
        <taxon>lamiids</taxon>
        <taxon>Solanales</taxon>
        <taxon>Solanaceae</taxon>
        <taxon>Solanoideae</taxon>
        <taxon>Datureae</taxon>
        <taxon>Datura</taxon>
    </lineage>
</organism>
<name>A0ABS8VPK9_DATST</name>
<reference evidence="1 2" key="1">
    <citation type="journal article" date="2021" name="BMC Genomics">
        <title>Datura genome reveals duplications of psychoactive alkaloid biosynthetic genes and high mutation rate following tissue culture.</title>
        <authorList>
            <person name="Rajewski A."/>
            <person name="Carter-House D."/>
            <person name="Stajich J."/>
            <person name="Litt A."/>
        </authorList>
    </citation>
    <scope>NUCLEOTIDE SEQUENCE [LARGE SCALE GENOMIC DNA]</scope>
    <source>
        <strain evidence="1">AR-01</strain>
    </source>
</reference>